<proteinExistence type="predicted"/>
<feature type="transmembrane region" description="Helical" evidence="1">
    <location>
        <begin position="65"/>
        <end position="83"/>
    </location>
</feature>
<gene>
    <name evidence="3" type="ORF">UFOPK2683_01496</name>
    <name evidence="4" type="ORF">UFOPK3605_00011</name>
    <name evidence="5" type="ORF">UFOPK3897_00015</name>
    <name evidence="6" type="ORF">UFOPK4121_00144</name>
</gene>
<dbReference type="InterPro" id="IPR016988">
    <property type="entry name" value="UCP032086"/>
</dbReference>
<feature type="transmembrane region" description="Helical" evidence="1">
    <location>
        <begin position="157"/>
        <end position="173"/>
    </location>
</feature>
<feature type="domain" description="Urate oxidase N-terminal" evidence="2">
    <location>
        <begin position="98"/>
        <end position="196"/>
    </location>
</feature>
<sequence>MVLALEIFTRSGGVFASTWAHVLVGIMWIGLLYYFNFVQVPSFAELDAQARNQAIDKLASRALWWFRWSALATVITGLLILWAQDNLSSGTYFKLAPGASIATGILLALVMFLNVWGVIWRNQKVVIANARNVLAGGEANPIAAASGRKALLASRQNMIFSLPMLFFMLWTHLNPGIYNLTDNRGIYWLVTLIIVLVFELNCLGIIGGTGQNITNKIYESHINSLITGAVLVVVWYALWEILFKTI</sequence>
<feature type="transmembrane region" description="Helical" evidence="1">
    <location>
        <begin position="20"/>
        <end position="44"/>
    </location>
</feature>
<evidence type="ECO:0000259" key="2">
    <source>
        <dbReference type="Pfam" id="PF06181"/>
    </source>
</evidence>
<feature type="transmembrane region" description="Helical" evidence="1">
    <location>
        <begin position="220"/>
        <end position="239"/>
    </location>
</feature>
<keyword evidence="1" id="KW-0812">Transmembrane</keyword>
<evidence type="ECO:0000313" key="6">
    <source>
        <dbReference type="EMBL" id="CAB5012609.1"/>
    </source>
</evidence>
<feature type="transmembrane region" description="Helical" evidence="1">
    <location>
        <begin position="95"/>
        <end position="119"/>
    </location>
</feature>
<dbReference type="Pfam" id="PF06181">
    <property type="entry name" value="Urate_ox_N"/>
    <property type="match status" value="1"/>
</dbReference>
<dbReference type="EMBL" id="CAFBMM010000001">
    <property type="protein sequence ID" value="CAB4892885.1"/>
    <property type="molecule type" value="Genomic_DNA"/>
</dbReference>
<name>A0A6J7Q8T0_9ZZZZ</name>
<dbReference type="EMBL" id="CAFBOF010000001">
    <property type="protein sequence ID" value="CAB4967843.1"/>
    <property type="molecule type" value="Genomic_DNA"/>
</dbReference>
<feature type="transmembrane region" description="Helical" evidence="1">
    <location>
        <begin position="185"/>
        <end position="208"/>
    </location>
</feature>
<keyword evidence="1" id="KW-1133">Transmembrane helix</keyword>
<evidence type="ECO:0000256" key="1">
    <source>
        <dbReference type="SAM" id="Phobius"/>
    </source>
</evidence>
<dbReference type="EMBL" id="CAEZYK010000119">
    <property type="protein sequence ID" value="CAB4734545.1"/>
    <property type="molecule type" value="Genomic_DNA"/>
</dbReference>
<reference evidence="6" key="1">
    <citation type="submission" date="2020-05" db="EMBL/GenBank/DDBJ databases">
        <authorList>
            <person name="Chiriac C."/>
            <person name="Salcher M."/>
            <person name="Ghai R."/>
            <person name="Kavagutti S V."/>
        </authorList>
    </citation>
    <scope>NUCLEOTIDE SEQUENCE</scope>
</reference>
<dbReference type="AlphaFoldDB" id="A0A6J7Q8T0"/>
<evidence type="ECO:0000313" key="3">
    <source>
        <dbReference type="EMBL" id="CAB4734545.1"/>
    </source>
</evidence>
<protein>
    <submittedName>
        <fullName evidence="6">Unannotated protein</fullName>
    </submittedName>
</protein>
<evidence type="ECO:0000313" key="4">
    <source>
        <dbReference type="EMBL" id="CAB4892885.1"/>
    </source>
</evidence>
<accession>A0A6J7Q8T0</accession>
<organism evidence="6">
    <name type="scientific">freshwater metagenome</name>
    <dbReference type="NCBI Taxonomy" id="449393"/>
    <lineage>
        <taxon>unclassified sequences</taxon>
        <taxon>metagenomes</taxon>
        <taxon>ecological metagenomes</taxon>
    </lineage>
</organism>
<dbReference type="InterPro" id="IPR010389">
    <property type="entry name" value="Urate_ox_N"/>
</dbReference>
<keyword evidence="1" id="KW-0472">Membrane</keyword>
<evidence type="ECO:0000313" key="5">
    <source>
        <dbReference type="EMBL" id="CAB4967843.1"/>
    </source>
</evidence>
<dbReference type="PIRSF" id="PIRSF032086">
    <property type="entry name" value="UCP032086"/>
    <property type="match status" value="1"/>
</dbReference>
<dbReference type="EMBL" id="CAFBPQ010000001">
    <property type="protein sequence ID" value="CAB5012609.1"/>
    <property type="molecule type" value="Genomic_DNA"/>
</dbReference>